<dbReference type="InterPro" id="IPR017871">
    <property type="entry name" value="ABC_transporter-like_CS"/>
</dbReference>
<evidence type="ECO:0000256" key="9">
    <source>
        <dbReference type="ARBA" id="ARBA00023128"/>
    </source>
</evidence>
<evidence type="ECO:0000256" key="5">
    <source>
        <dbReference type="ARBA" id="ARBA00022792"/>
    </source>
</evidence>
<organism evidence="20 21">
    <name type="scientific">Macrostomum lignano</name>
    <dbReference type="NCBI Taxonomy" id="282301"/>
    <lineage>
        <taxon>Eukaryota</taxon>
        <taxon>Metazoa</taxon>
        <taxon>Spiralia</taxon>
        <taxon>Lophotrochozoa</taxon>
        <taxon>Platyhelminthes</taxon>
        <taxon>Rhabditophora</taxon>
        <taxon>Macrostomorpha</taxon>
        <taxon>Macrostomida</taxon>
        <taxon>Macrostomidae</taxon>
        <taxon>Macrostomum</taxon>
    </lineage>
</organism>
<evidence type="ECO:0000256" key="12">
    <source>
        <dbReference type="ARBA" id="ARBA00041016"/>
    </source>
</evidence>
<evidence type="ECO:0000256" key="13">
    <source>
        <dbReference type="ARBA" id="ARBA00042945"/>
    </source>
</evidence>
<keyword evidence="5" id="KW-0999">Mitochondrion inner membrane</keyword>
<dbReference type="InterPro" id="IPR039421">
    <property type="entry name" value="Type_1_exporter"/>
</dbReference>
<feature type="transmembrane region" description="Helical" evidence="17">
    <location>
        <begin position="352"/>
        <end position="375"/>
    </location>
</feature>
<dbReference type="Gene3D" id="3.40.50.300">
    <property type="entry name" value="P-loop containing nucleotide triphosphate hydrolases"/>
    <property type="match status" value="1"/>
</dbReference>
<dbReference type="PANTHER" id="PTHR24221">
    <property type="entry name" value="ATP-BINDING CASSETTE SUB-FAMILY B"/>
    <property type="match status" value="1"/>
</dbReference>
<dbReference type="PROSITE" id="PS50929">
    <property type="entry name" value="ABC_TM1F"/>
    <property type="match status" value="1"/>
</dbReference>
<evidence type="ECO:0000256" key="10">
    <source>
        <dbReference type="ARBA" id="ARBA00023136"/>
    </source>
</evidence>
<dbReference type="InterPro" id="IPR003593">
    <property type="entry name" value="AAA+_ATPase"/>
</dbReference>
<evidence type="ECO:0000256" key="11">
    <source>
        <dbReference type="ARBA" id="ARBA00024363"/>
    </source>
</evidence>
<evidence type="ECO:0000256" key="16">
    <source>
        <dbReference type="SAM" id="MobiDB-lite"/>
    </source>
</evidence>
<feature type="transmembrane region" description="Helical" evidence="17">
    <location>
        <begin position="113"/>
        <end position="138"/>
    </location>
</feature>
<dbReference type="CDD" id="cd18582">
    <property type="entry name" value="ABC_6TM_ATM1_ABCB7"/>
    <property type="match status" value="1"/>
</dbReference>
<keyword evidence="2" id="KW-0813">Transport</keyword>
<dbReference type="InterPro" id="IPR036640">
    <property type="entry name" value="ABC1_TM_sf"/>
</dbReference>
<comment type="catalytic activity">
    <reaction evidence="15">
        <text>(glutathione)4[2Fe(III)-2S] cluster(in) + ATP + H2O = (glutathione)4[2Fe(III)-2S] cluster(out) + ADP + phosphate + H(+)</text>
        <dbReference type="Rhea" id="RHEA:67028"/>
        <dbReference type="ChEBI" id="CHEBI:15377"/>
        <dbReference type="ChEBI" id="CHEBI:15378"/>
        <dbReference type="ChEBI" id="CHEBI:30616"/>
        <dbReference type="ChEBI" id="CHEBI:43474"/>
        <dbReference type="ChEBI" id="CHEBI:167627"/>
        <dbReference type="ChEBI" id="CHEBI:456216"/>
    </reaction>
    <physiologicalReaction direction="left-to-right" evidence="15">
        <dbReference type="Rhea" id="RHEA:67029"/>
    </physiologicalReaction>
</comment>
<evidence type="ECO:0000256" key="4">
    <source>
        <dbReference type="ARBA" id="ARBA00022741"/>
    </source>
</evidence>
<evidence type="ECO:0000259" key="18">
    <source>
        <dbReference type="PROSITE" id="PS50893"/>
    </source>
</evidence>
<dbReference type="GO" id="GO:0006879">
    <property type="term" value="P:intracellular iron ion homeostasis"/>
    <property type="evidence" value="ECO:0007669"/>
    <property type="project" value="TreeGrafter"/>
</dbReference>
<evidence type="ECO:0000313" key="21">
    <source>
        <dbReference type="WBParaSite" id="maker-uti_cns_0046453-snap-gene-0.6-mRNA-1"/>
    </source>
</evidence>
<dbReference type="GO" id="GO:0140359">
    <property type="term" value="F:ABC-type transporter activity"/>
    <property type="evidence" value="ECO:0007669"/>
    <property type="project" value="InterPro"/>
</dbReference>
<dbReference type="Gene3D" id="1.20.1560.10">
    <property type="entry name" value="ABC transporter type 1, transmembrane domain"/>
    <property type="match status" value="1"/>
</dbReference>
<sequence>QSLIGCSRVLLANRLLLGRLPPPPAVSLVLQYSRCLATRRQLPDAGQQSQQQQQQQKNNQSRRLCSSHGHIDSSLGGTNIDAKQSVRSTEWGTVKYMLNFVWPKDKPGIRARVLLALGLLAGSKLVNVQVPFLFKYAVDAVNDANTAIGSAVGDGAPVVAAALFSVTGLIASYGVARATASGFNELRNAVFARVAQDSIRRVAKTVFLHLHSLDLQFHLNRQTGALSRAIDRGTRGINYILNAIVFNVAPTALEVSLVTGILWYKCGPAYAWVAIASIASYAAFTFSFTQWRTKFRQQMNKADNLAGNHAIDSLINYETVKYFNNERFEADEYDRLLKDYERASLRIQTSLAALNWGQSAIFSAGLTAVMLLAANDIAAGSLTIGDLVMVNGLLFQLTIPLNFLGSVYRDMRQALVDMHAMFSLLQLRGQSDYDAADEAKPKLNARPDRAEVEFRDVNFGYVPGSDILSGLSFTVPSGKKVALVGGSGSGKSTIVRLLYRFFEAQSGSILINGVDIRQASLGELRKAVSIIPQDCVLFNNTIRHNIHYGDLSATPEQVEAAARLADLHDSIMRMPRQYDTVVGERGLKLSGGEKQRVAIARAVLKQAPILIYDEATSSLDSITEKNILNSLKAASSGRTSIVIAHRLATVVDSDLILVLQGGRVVEQGNHYELIAQPDSLYSHLWREQNKGAQGF</sequence>
<feature type="domain" description="ABC transmembrane type-1" evidence="19">
    <location>
        <begin position="114"/>
        <end position="413"/>
    </location>
</feature>
<dbReference type="SMART" id="SM00382">
    <property type="entry name" value="AAA"/>
    <property type="match status" value="1"/>
</dbReference>
<accession>A0A1I8J8T1</accession>
<evidence type="ECO:0000256" key="14">
    <source>
        <dbReference type="ARBA" id="ARBA00045666"/>
    </source>
</evidence>
<dbReference type="InterPro" id="IPR003439">
    <property type="entry name" value="ABC_transporter-like_ATP-bd"/>
</dbReference>
<keyword evidence="3 17" id="KW-0812">Transmembrane</keyword>
<dbReference type="WBParaSite" id="maker-uti_cns_0046453-snap-gene-0.6-mRNA-1">
    <property type="protein sequence ID" value="maker-uti_cns_0046453-snap-gene-0.6-mRNA-1"/>
    <property type="gene ID" value="maker-uti_cns_0046453-snap-gene-0.6"/>
</dbReference>
<evidence type="ECO:0000256" key="3">
    <source>
        <dbReference type="ARBA" id="ARBA00022692"/>
    </source>
</evidence>
<keyword evidence="8 17" id="KW-1133">Transmembrane helix</keyword>
<dbReference type="FunFam" id="1.20.1560.10:FF:000004">
    <property type="entry name" value="ATP-binding cassette sub-family B member 7"/>
    <property type="match status" value="1"/>
</dbReference>
<dbReference type="InterPro" id="IPR011527">
    <property type="entry name" value="ABC1_TM_dom"/>
</dbReference>
<evidence type="ECO:0000256" key="1">
    <source>
        <dbReference type="ARBA" id="ARBA00004448"/>
    </source>
</evidence>
<evidence type="ECO:0000256" key="15">
    <source>
        <dbReference type="ARBA" id="ARBA00048046"/>
    </source>
</evidence>
<dbReference type="GO" id="GO:0005524">
    <property type="term" value="F:ATP binding"/>
    <property type="evidence" value="ECO:0007669"/>
    <property type="project" value="UniProtKB-KW"/>
</dbReference>
<dbReference type="AlphaFoldDB" id="A0A1I8J8T1"/>
<keyword evidence="4" id="KW-0547">Nucleotide-binding</keyword>
<dbReference type="Pfam" id="PF00664">
    <property type="entry name" value="ABC_membrane"/>
    <property type="match status" value="1"/>
</dbReference>
<feature type="domain" description="ABC transporter" evidence="18">
    <location>
        <begin position="452"/>
        <end position="686"/>
    </location>
</feature>
<reference evidence="21" key="1">
    <citation type="submission" date="2016-11" db="UniProtKB">
        <authorList>
            <consortium name="WormBaseParasite"/>
        </authorList>
    </citation>
    <scope>IDENTIFICATION</scope>
</reference>
<comment type="function">
    <text evidence="14">Performs an essential function in the generation of cytoplasmic iron-sulfur proteins by mediating the ATP-dependent export of Fe/S cluster precursors synthesized by NFS1 and other mitochondrial proteins. Hydrolyzes ATP. Binds glutathione and may function by transporting a glutathione-conjugated iron-sulfur compound.</text>
</comment>
<dbReference type="Proteomes" id="UP000095280">
    <property type="component" value="Unplaced"/>
</dbReference>
<evidence type="ECO:0000256" key="6">
    <source>
        <dbReference type="ARBA" id="ARBA00022840"/>
    </source>
</evidence>
<feature type="transmembrane region" description="Helical" evidence="17">
    <location>
        <begin position="269"/>
        <end position="289"/>
    </location>
</feature>
<name>A0A1I8J8T1_9PLAT</name>
<keyword evidence="6" id="KW-0067">ATP-binding</keyword>
<dbReference type="InterPro" id="IPR027417">
    <property type="entry name" value="P-loop_NTPase"/>
</dbReference>
<dbReference type="PROSITE" id="PS00211">
    <property type="entry name" value="ABC_TRANSPORTER_1"/>
    <property type="match status" value="1"/>
</dbReference>
<dbReference type="PANTHER" id="PTHR24221:SF402">
    <property type="entry name" value="IRON-SULFUR CLUSTERS TRANSPORTER ABCB7, MITOCHONDRIAL"/>
    <property type="match status" value="1"/>
</dbReference>
<evidence type="ECO:0000259" key="19">
    <source>
        <dbReference type="PROSITE" id="PS50929"/>
    </source>
</evidence>
<evidence type="ECO:0000256" key="7">
    <source>
        <dbReference type="ARBA" id="ARBA00022946"/>
    </source>
</evidence>
<feature type="region of interest" description="Disordered" evidence="16">
    <location>
        <begin position="43"/>
        <end position="79"/>
    </location>
</feature>
<proteinExistence type="inferred from homology"/>
<feature type="transmembrane region" description="Helical" evidence="17">
    <location>
        <begin position="387"/>
        <end position="408"/>
    </location>
</feature>
<evidence type="ECO:0000256" key="17">
    <source>
        <dbReference type="SAM" id="Phobius"/>
    </source>
</evidence>
<comment type="subcellular location">
    <subcellularLocation>
        <location evidence="1">Mitochondrion inner membrane</location>
        <topology evidence="1">Multi-pass membrane protein</topology>
    </subcellularLocation>
</comment>
<dbReference type="GO" id="GO:0005743">
    <property type="term" value="C:mitochondrial inner membrane"/>
    <property type="evidence" value="ECO:0007669"/>
    <property type="project" value="UniProtKB-SubCell"/>
</dbReference>
<dbReference type="SUPFAM" id="SSF90123">
    <property type="entry name" value="ABC transporter transmembrane region"/>
    <property type="match status" value="1"/>
</dbReference>
<dbReference type="Pfam" id="PF00005">
    <property type="entry name" value="ABC_tran"/>
    <property type="match status" value="1"/>
</dbReference>
<keyword evidence="10 17" id="KW-0472">Membrane</keyword>
<keyword evidence="7" id="KW-0809">Transit peptide</keyword>
<dbReference type="GO" id="GO:0016887">
    <property type="term" value="F:ATP hydrolysis activity"/>
    <property type="evidence" value="ECO:0007669"/>
    <property type="project" value="InterPro"/>
</dbReference>
<feature type="transmembrane region" description="Helical" evidence="17">
    <location>
        <begin position="158"/>
        <end position="176"/>
    </location>
</feature>
<evidence type="ECO:0000256" key="2">
    <source>
        <dbReference type="ARBA" id="ARBA00022448"/>
    </source>
</evidence>
<comment type="similarity">
    <text evidence="11">Belongs to the ABC transporter superfamily. ABCB family. Heavy Metal importer (TC 3.A.1.210) subfamily.</text>
</comment>
<keyword evidence="9" id="KW-0496">Mitochondrion</keyword>
<dbReference type="FunFam" id="3.40.50.300:FF:000287">
    <property type="entry name" value="Multidrug ABC transporter ATP-binding protein"/>
    <property type="match status" value="1"/>
</dbReference>
<evidence type="ECO:0000313" key="20">
    <source>
        <dbReference type="Proteomes" id="UP000095280"/>
    </source>
</evidence>
<feature type="compositionally biased region" description="Low complexity" evidence="16">
    <location>
        <begin position="47"/>
        <end position="61"/>
    </location>
</feature>
<keyword evidence="20" id="KW-1185">Reference proteome</keyword>
<dbReference type="SUPFAM" id="SSF52540">
    <property type="entry name" value="P-loop containing nucleoside triphosphate hydrolases"/>
    <property type="match status" value="1"/>
</dbReference>
<evidence type="ECO:0000256" key="8">
    <source>
        <dbReference type="ARBA" id="ARBA00022989"/>
    </source>
</evidence>
<protein>
    <recommendedName>
        <fullName evidence="12">Iron-sulfur clusters transporter ABCB7, mitochondrial</fullName>
    </recommendedName>
    <alternativeName>
        <fullName evidence="13">ATP-binding cassette sub-family B member 7, mitochondrial</fullName>
    </alternativeName>
</protein>
<dbReference type="PROSITE" id="PS50893">
    <property type="entry name" value="ABC_TRANSPORTER_2"/>
    <property type="match status" value="1"/>
</dbReference>
<feature type="transmembrane region" description="Helical" evidence="17">
    <location>
        <begin position="239"/>
        <end position="263"/>
    </location>
</feature>